<accession>A0ABP0JBP0</accession>
<proteinExistence type="predicted"/>
<dbReference type="EMBL" id="CAXAMN010004925">
    <property type="protein sequence ID" value="CAK9011609.1"/>
    <property type="molecule type" value="Genomic_DNA"/>
</dbReference>
<comment type="caution">
    <text evidence="3">The sequence shown here is derived from an EMBL/GenBank/DDBJ whole genome shotgun (WGS) entry which is preliminary data.</text>
</comment>
<protein>
    <submittedName>
        <fullName evidence="3">Uncharacterized protein</fullName>
    </submittedName>
</protein>
<evidence type="ECO:0000313" key="2">
    <source>
        <dbReference type="EMBL" id="CAK9011609.1"/>
    </source>
</evidence>
<feature type="compositionally biased region" description="Basic and acidic residues" evidence="1">
    <location>
        <begin position="164"/>
        <end position="222"/>
    </location>
</feature>
<name>A0ABP0JBP0_9DINO</name>
<evidence type="ECO:0000313" key="4">
    <source>
        <dbReference type="Proteomes" id="UP001642484"/>
    </source>
</evidence>
<dbReference type="EMBL" id="CAXAMN010004936">
    <property type="protein sequence ID" value="CAK9011643.1"/>
    <property type="molecule type" value="Genomic_DNA"/>
</dbReference>
<gene>
    <name evidence="2" type="ORF">CCMP2556_LOCUS10532</name>
    <name evidence="3" type="ORF">CCMP2556_LOCUS10544</name>
</gene>
<evidence type="ECO:0000313" key="3">
    <source>
        <dbReference type="EMBL" id="CAK9011643.1"/>
    </source>
</evidence>
<feature type="region of interest" description="Disordered" evidence="1">
    <location>
        <begin position="133"/>
        <end position="222"/>
    </location>
</feature>
<keyword evidence="4" id="KW-1185">Reference proteome</keyword>
<evidence type="ECO:0000256" key="1">
    <source>
        <dbReference type="SAM" id="MobiDB-lite"/>
    </source>
</evidence>
<feature type="compositionally biased region" description="Basic and acidic residues" evidence="1">
    <location>
        <begin position="133"/>
        <end position="143"/>
    </location>
</feature>
<sequence>MEVPRRRTTPQASAALAAQLPQAQMMAKRKRVCRCLLHIILKRRKSCSFKTCPARSRMDWTCKQFPVWEIALDHWQVDLSFMDTPMLEMPDAELRVTFFFAALEEWLESRFMRLADIVAQRLPWSLEELEETSGEKAQRFPEKKARRSAIAPKDEASAPTSPSGERRVLARQETRKDLKGKDDERNPKSREAEKKEKNMKSREDERKEKREREVKERGDLRERKLQLAPWLTLSTLVASGLLRPRAKGI</sequence>
<reference evidence="3 4" key="1">
    <citation type="submission" date="2024-02" db="EMBL/GenBank/DDBJ databases">
        <authorList>
            <person name="Chen Y."/>
            <person name="Shah S."/>
            <person name="Dougan E. K."/>
            <person name="Thang M."/>
            <person name="Chan C."/>
        </authorList>
    </citation>
    <scope>NUCLEOTIDE SEQUENCE [LARGE SCALE GENOMIC DNA]</scope>
</reference>
<dbReference type="Proteomes" id="UP001642484">
    <property type="component" value="Unassembled WGS sequence"/>
</dbReference>
<organism evidence="3 4">
    <name type="scientific">Durusdinium trenchii</name>
    <dbReference type="NCBI Taxonomy" id="1381693"/>
    <lineage>
        <taxon>Eukaryota</taxon>
        <taxon>Sar</taxon>
        <taxon>Alveolata</taxon>
        <taxon>Dinophyceae</taxon>
        <taxon>Suessiales</taxon>
        <taxon>Symbiodiniaceae</taxon>
        <taxon>Durusdinium</taxon>
    </lineage>
</organism>